<proteinExistence type="predicted"/>
<keyword evidence="2" id="KW-0812">Transmembrane</keyword>
<dbReference type="EMBL" id="GG705011">
    <property type="protein sequence ID" value="EEY93981.1"/>
    <property type="molecule type" value="Genomic_DNA"/>
</dbReference>
<dbReference type="RefSeq" id="WP_005402817.1">
    <property type="nucleotide sequence ID" value="NZ_GG705011.1"/>
</dbReference>
<gene>
    <name evidence="3" type="ORF">HMPREF0026_01257</name>
</gene>
<feature type="region of interest" description="Disordered" evidence="1">
    <location>
        <begin position="66"/>
        <end position="96"/>
    </location>
</feature>
<dbReference type="HOGENOM" id="CLU_985623_0_0_6"/>
<keyword evidence="2" id="KW-1133">Transmembrane helix</keyword>
<reference evidence="4" key="1">
    <citation type="journal article" date="2012" name="PLoS ONE">
        <title>The success of Acinetobacter species; genetic, metabolic and virulence attributes.</title>
        <authorList>
            <person name="Peleg A.Y."/>
            <person name="de Breij A."/>
            <person name="Adams M.D."/>
            <person name="Cerqueira G.M."/>
            <person name="Mocali S."/>
            <person name="Galardini M."/>
            <person name="Nibbering P.H."/>
            <person name="Earl A.M."/>
            <person name="Ward D.V."/>
            <person name="Paterson D.L."/>
            <person name="Seifert H."/>
            <person name="Dijkshoorn L."/>
        </authorList>
    </citation>
    <scope>NUCLEOTIDE SEQUENCE [LARGE SCALE GENOMIC DNA]</scope>
    <source>
        <strain evidence="4">SH205</strain>
    </source>
</reference>
<organism evidence="3 4">
    <name type="scientific">Acinetobacter junii SH205</name>
    <dbReference type="NCBI Taxonomy" id="575587"/>
    <lineage>
        <taxon>Bacteria</taxon>
        <taxon>Pseudomonadati</taxon>
        <taxon>Pseudomonadota</taxon>
        <taxon>Gammaproteobacteria</taxon>
        <taxon>Moraxellales</taxon>
        <taxon>Moraxellaceae</taxon>
        <taxon>Acinetobacter</taxon>
    </lineage>
</organism>
<keyword evidence="2" id="KW-0472">Membrane</keyword>
<dbReference type="AlphaFoldDB" id="D0SJF9"/>
<name>D0SJF9_ACIJU</name>
<evidence type="ECO:0000256" key="2">
    <source>
        <dbReference type="SAM" id="Phobius"/>
    </source>
</evidence>
<evidence type="ECO:0000256" key="1">
    <source>
        <dbReference type="SAM" id="MobiDB-lite"/>
    </source>
</evidence>
<evidence type="ECO:0000313" key="3">
    <source>
        <dbReference type="EMBL" id="EEY93981.1"/>
    </source>
</evidence>
<accession>D0SJF9</accession>
<feature type="transmembrane region" description="Helical" evidence="2">
    <location>
        <begin position="20"/>
        <end position="37"/>
    </location>
</feature>
<evidence type="ECO:0000313" key="4">
    <source>
        <dbReference type="Proteomes" id="UP000018442"/>
    </source>
</evidence>
<sequence>MNAQEKSYVVSKKLNVSQSAFLFSIIAHVAILIVLLKPDAKNSSDIRSTMKVTFVSASVKTNNDTVRISSEPSSSTVNQLQTQNSKKLDASSTDSTNLANQVPDFFDLSRDTQMIEANNLYDPLLDAQNRAKKAIKDAKDVSNLYQANIKPMDSNFLEDYQLPISKSETESLGLYKVDVIDDPKDLELYSTLIELSMTSPSKDDELQINQLTQQITKLLHENDLSLIKTKPTTIEFMIDPVNLIVLIKLSADSIKTHHNLKTLLENMSFDAIFINSNLNERPYSFTVEV</sequence>
<dbReference type="Proteomes" id="UP000018442">
    <property type="component" value="Unassembled WGS sequence"/>
</dbReference>
<protein>
    <submittedName>
        <fullName evidence="3">Uncharacterized protein</fullName>
    </submittedName>
</protein>